<dbReference type="VEuPathDB" id="FungiDB:AMAG_19463"/>
<dbReference type="EMBL" id="GG745347">
    <property type="protein sequence ID" value="KNE65416.1"/>
    <property type="molecule type" value="Genomic_DNA"/>
</dbReference>
<evidence type="ECO:0000313" key="2">
    <source>
        <dbReference type="Proteomes" id="UP000054350"/>
    </source>
</evidence>
<accession>A0A0L0SSE1</accession>
<name>A0A0L0SSE1_ALLM3</name>
<protein>
    <submittedName>
        <fullName evidence="1">Uncharacterized protein</fullName>
    </submittedName>
</protein>
<reference evidence="1 2" key="1">
    <citation type="submission" date="2009-11" db="EMBL/GenBank/DDBJ databases">
        <title>Annotation of Allomyces macrogynus ATCC 38327.</title>
        <authorList>
            <consortium name="The Broad Institute Genome Sequencing Platform"/>
            <person name="Russ C."/>
            <person name="Cuomo C."/>
            <person name="Burger G."/>
            <person name="Gray M.W."/>
            <person name="Holland P.W.H."/>
            <person name="King N."/>
            <person name="Lang F.B.F."/>
            <person name="Roger A.J."/>
            <person name="Ruiz-Trillo I."/>
            <person name="Young S.K."/>
            <person name="Zeng Q."/>
            <person name="Gargeya S."/>
            <person name="Fitzgerald M."/>
            <person name="Haas B."/>
            <person name="Abouelleil A."/>
            <person name="Alvarado L."/>
            <person name="Arachchi H.M."/>
            <person name="Berlin A."/>
            <person name="Chapman S.B."/>
            <person name="Gearin G."/>
            <person name="Goldberg J."/>
            <person name="Griggs A."/>
            <person name="Gujja S."/>
            <person name="Hansen M."/>
            <person name="Heiman D."/>
            <person name="Howarth C."/>
            <person name="Larimer J."/>
            <person name="Lui A."/>
            <person name="MacDonald P.J.P."/>
            <person name="McCowen C."/>
            <person name="Montmayeur A."/>
            <person name="Murphy C."/>
            <person name="Neiman D."/>
            <person name="Pearson M."/>
            <person name="Priest M."/>
            <person name="Roberts A."/>
            <person name="Saif S."/>
            <person name="Shea T."/>
            <person name="Sisk P."/>
            <person name="Stolte C."/>
            <person name="Sykes S."/>
            <person name="Wortman J."/>
            <person name="Nusbaum C."/>
            <person name="Birren B."/>
        </authorList>
    </citation>
    <scope>NUCLEOTIDE SEQUENCE [LARGE SCALE GENOMIC DNA]</scope>
    <source>
        <strain evidence="1 2">ATCC 38327</strain>
    </source>
</reference>
<reference evidence="2" key="2">
    <citation type="submission" date="2009-11" db="EMBL/GenBank/DDBJ databases">
        <title>The Genome Sequence of Allomyces macrogynus strain ATCC 38327.</title>
        <authorList>
            <consortium name="The Broad Institute Genome Sequencing Platform"/>
            <person name="Russ C."/>
            <person name="Cuomo C."/>
            <person name="Shea T."/>
            <person name="Young S.K."/>
            <person name="Zeng Q."/>
            <person name="Koehrsen M."/>
            <person name="Haas B."/>
            <person name="Borodovsky M."/>
            <person name="Guigo R."/>
            <person name="Alvarado L."/>
            <person name="Berlin A."/>
            <person name="Borenstein D."/>
            <person name="Chen Z."/>
            <person name="Engels R."/>
            <person name="Freedman E."/>
            <person name="Gellesch M."/>
            <person name="Goldberg J."/>
            <person name="Griggs A."/>
            <person name="Gujja S."/>
            <person name="Heiman D."/>
            <person name="Hepburn T."/>
            <person name="Howarth C."/>
            <person name="Jen D."/>
            <person name="Larson L."/>
            <person name="Lewis B."/>
            <person name="Mehta T."/>
            <person name="Park D."/>
            <person name="Pearson M."/>
            <person name="Roberts A."/>
            <person name="Saif S."/>
            <person name="Shenoy N."/>
            <person name="Sisk P."/>
            <person name="Stolte C."/>
            <person name="Sykes S."/>
            <person name="Walk T."/>
            <person name="White J."/>
            <person name="Yandava C."/>
            <person name="Burger G."/>
            <person name="Gray M.W."/>
            <person name="Holland P.W.H."/>
            <person name="King N."/>
            <person name="Lang F.B.F."/>
            <person name="Roger A.J."/>
            <person name="Ruiz-Trillo I."/>
            <person name="Lander E."/>
            <person name="Nusbaum C."/>
        </authorList>
    </citation>
    <scope>NUCLEOTIDE SEQUENCE [LARGE SCALE GENOMIC DNA]</scope>
    <source>
        <strain evidence="2">ATCC 38327</strain>
    </source>
</reference>
<sequence length="68" mass="7325">MSESKLVVAKVSDALFETWAPRTFKGTSALGDLTAKVRAMHVELGQQIRAIWYGIAIGPWQVAHASAG</sequence>
<proteinExistence type="predicted"/>
<keyword evidence="2" id="KW-1185">Reference proteome</keyword>
<dbReference type="OrthoDB" id="10257284at2759"/>
<organism evidence="1 2">
    <name type="scientific">Allomyces macrogynus (strain ATCC 38327)</name>
    <name type="common">Allomyces javanicus var. macrogynus</name>
    <dbReference type="NCBI Taxonomy" id="578462"/>
    <lineage>
        <taxon>Eukaryota</taxon>
        <taxon>Fungi</taxon>
        <taxon>Fungi incertae sedis</taxon>
        <taxon>Blastocladiomycota</taxon>
        <taxon>Blastocladiomycetes</taxon>
        <taxon>Blastocladiales</taxon>
        <taxon>Blastocladiaceae</taxon>
        <taxon>Allomyces</taxon>
    </lineage>
</organism>
<dbReference type="AlphaFoldDB" id="A0A0L0SSE1"/>
<gene>
    <name evidence="1" type="ORF">AMAG_19463</name>
</gene>
<evidence type="ECO:0000313" key="1">
    <source>
        <dbReference type="EMBL" id="KNE65416.1"/>
    </source>
</evidence>
<dbReference type="Proteomes" id="UP000054350">
    <property type="component" value="Unassembled WGS sequence"/>
</dbReference>